<evidence type="ECO:0000313" key="4">
    <source>
        <dbReference type="Proteomes" id="UP001189429"/>
    </source>
</evidence>
<keyword evidence="2" id="KW-0732">Signal</keyword>
<evidence type="ECO:0000256" key="1">
    <source>
        <dbReference type="SAM" id="MobiDB-lite"/>
    </source>
</evidence>
<protein>
    <recommendedName>
        <fullName evidence="5">Subtilisin</fullName>
    </recommendedName>
</protein>
<evidence type="ECO:0008006" key="5">
    <source>
        <dbReference type="Google" id="ProtNLM"/>
    </source>
</evidence>
<dbReference type="EMBL" id="CAUYUJ010020915">
    <property type="protein sequence ID" value="CAK0901361.1"/>
    <property type="molecule type" value="Genomic_DNA"/>
</dbReference>
<name>A0ABN9XS33_9DINO</name>
<evidence type="ECO:0000313" key="3">
    <source>
        <dbReference type="EMBL" id="CAK0901361.1"/>
    </source>
</evidence>
<reference evidence="3" key="1">
    <citation type="submission" date="2023-10" db="EMBL/GenBank/DDBJ databases">
        <authorList>
            <person name="Chen Y."/>
            <person name="Shah S."/>
            <person name="Dougan E. K."/>
            <person name="Thang M."/>
            <person name="Chan C."/>
        </authorList>
    </citation>
    <scope>NUCLEOTIDE SEQUENCE [LARGE SCALE GENOMIC DNA]</scope>
</reference>
<accession>A0ABN9XS33</accession>
<feature type="compositionally biased region" description="Low complexity" evidence="1">
    <location>
        <begin position="32"/>
        <end position="44"/>
    </location>
</feature>
<sequence>MGTGCRPQRDAPLAGVLLLSAWASLRAAPARAASPEAPSSAAPWRKARVGAPTASTTTDNFTASATSASTASAPLWGGQAPPGLTVVELPDRRLTLSNYNDGYSLLPAGLTCYEVGLPDVPSSTDCQNLAMVAAGLSDKTFTGIPANLGFSCVYNDVTDGGVLYSTTTGAATQANSDYRYI</sequence>
<feature type="compositionally biased region" description="Low complexity" evidence="1">
    <location>
        <begin position="51"/>
        <end position="64"/>
    </location>
</feature>
<evidence type="ECO:0000256" key="2">
    <source>
        <dbReference type="SAM" id="SignalP"/>
    </source>
</evidence>
<dbReference type="Proteomes" id="UP001189429">
    <property type="component" value="Unassembled WGS sequence"/>
</dbReference>
<feature type="signal peptide" evidence="2">
    <location>
        <begin position="1"/>
        <end position="32"/>
    </location>
</feature>
<gene>
    <name evidence="3" type="ORF">PCOR1329_LOCUS78330</name>
</gene>
<feature type="chain" id="PRO_5046614167" description="Subtilisin" evidence="2">
    <location>
        <begin position="33"/>
        <end position="181"/>
    </location>
</feature>
<organism evidence="3 4">
    <name type="scientific">Prorocentrum cordatum</name>
    <dbReference type="NCBI Taxonomy" id="2364126"/>
    <lineage>
        <taxon>Eukaryota</taxon>
        <taxon>Sar</taxon>
        <taxon>Alveolata</taxon>
        <taxon>Dinophyceae</taxon>
        <taxon>Prorocentrales</taxon>
        <taxon>Prorocentraceae</taxon>
        <taxon>Prorocentrum</taxon>
    </lineage>
</organism>
<proteinExistence type="predicted"/>
<keyword evidence="4" id="KW-1185">Reference proteome</keyword>
<comment type="caution">
    <text evidence="3">The sequence shown here is derived from an EMBL/GenBank/DDBJ whole genome shotgun (WGS) entry which is preliminary data.</text>
</comment>
<feature type="region of interest" description="Disordered" evidence="1">
    <location>
        <begin position="32"/>
        <end position="64"/>
    </location>
</feature>